<proteinExistence type="predicted"/>
<dbReference type="STRING" id="1246637.MTBBW1_2400021"/>
<sequence length="87" mass="10273">MLEVKNYNSMECDKMAGKKTSNRFPTNAQRMFNFEELGRYIGLRPQTIKNKFYSGEFPIPAKKIFSKVLWDIKDVDKYLDKLPKIDC</sequence>
<evidence type="ECO:0000313" key="1">
    <source>
        <dbReference type="EMBL" id="SLM30767.1"/>
    </source>
</evidence>
<organism evidence="1 2">
    <name type="scientific">Desulfamplus magnetovallimortis</name>
    <dbReference type="NCBI Taxonomy" id="1246637"/>
    <lineage>
        <taxon>Bacteria</taxon>
        <taxon>Pseudomonadati</taxon>
        <taxon>Thermodesulfobacteriota</taxon>
        <taxon>Desulfobacteria</taxon>
        <taxon>Desulfobacterales</taxon>
        <taxon>Desulfobacteraceae</taxon>
        <taxon>Desulfamplus</taxon>
    </lineage>
</organism>
<dbReference type="EMBL" id="FWEV01000158">
    <property type="protein sequence ID" value="SLM30767.1"/>
    <property type="molecule type" value="Genomic_DNA"/>
</dbReference>
<protein>
    <submittedName>
        <fullName evidence="1">Uncharacterized protein</fullName>
    </submittedName>
</protein>
<accession>A0A1W1HE48</accession>
<name>A0A1W1HE48_9BACT</name>
<keyword evidence="2" id="KW-1185">Reference proteome</keyword>
<evidence type="ECO:0000313" key="2">
    <source>
        <dbReference type="Proteomes" id="UP000191931"/>
    </source>
</evidence>
<dbReference type="Proteomes" id="UP000191931">
    <property type="component" value="Unassembled WGS sequence"/>
</dbReference>
<dbReference type="AlphaFoldDB" id="A0A1W1HE48"/>
<reference evidence="1 2" key="1">
    <citation type="submission" date="2017-03" db="EMBL/GenBank/DDBJ databases">
        <authorList>
            <person name="Afonso C.L."/>
            <person name="Miller P.J."/>
            <person name="Scott M.A."/>
            <person name="Spackman E."/>
            <person name="Goraichik I."/>
            <person name="Dimitrov K.M."/>
            <person name="Suarez D.L."/>
            <person name="Swayne D.E."/>
        </authorList>
    </citation>
    <scope>NUCLEOTIDE SEQUENCE [LARGE SCALE GENOMIC DNA]</scope>
    <source>
        <strain evidence="1">PRJEB14757</strain>
    </source>
</reference>
<gene>
    <name evidence="1" type="ORF">MTBBW1_2400021</name>
</gene>